<reference evidence="7 8" key="1">
    <citation type="submission" date="2023-06" db="EMBL/GenBank/DDBJ databases">
        <title>Five Gram-positive bacteria isolated from mangrove sediments in Shenzhen, Guangdong, China.</title>
        <authorList>
            <person name="Yu S."/>
            <person name="Zheng W."/>
            <person name="Huang Y."/>
        </authorList>
    </citation>
    <scope>NUCLEOTIDE SEQUENCE [LARGE SCALE GENOMIC DNA]</scope>
    <source>
        <strain evidence="7 8">SaN35-3</strain>
    </source>
</reference>
<evidence type="ECO:0000256" key="4">
    <source>
        <dbReference type="ARBA" id="ARBA00022989"/>
    </source>
</evidence>
<keyword evidence="5 6" id="KW-0472">Membrane</keyword>
<evidence type="ECO:0000313" key="8">
    <source>
        <dbReference type="Proteomes" id="UP001197974"/>
    </source>
</evidence>
<evidence type="ECO:0000256" key="2">
    <source>
        <dbReference type="ARBA" id="ARBA00010350"/>
    </source>
</evidence>
<dbReference type="RefSeq" id="WP_226539426.1">
    <property type="nucleotide sequence ID" value="NZ_CP129013.1"/>
</dbReference>
<evidence type="ECO:0000256" key="5">
    <source>
        <dbReference type="ARBA" id="ARBA00023136"/>
    </source>
</evidence>
<feature type="transmembrane region" description="Helical" evidence="6">
    <location>
        <begin position="154"/>
        <end position="172"/>
    </location>
</feature>
<evidence type="ECO:0000256" key="1">
    <source>
        <dbReference type="ARBA" id="ARBA00004141"/>
    </source>
</evidence>
<proteinExistence type="inferred from homology"/>
<organism evidence="7 8">
    <name type="scientific">Bacillus carboniphilus</name>
    <dbReference type="NCBI Taxonomy" id="86663"/>
    <lineage>
        <taxon>Bacteria</taxon>
        <taxon>Bacillati</taxon>
        <taxon>Bacillota</taxon>
        <taxon>Bacilli</taxon>
        <taxon>Bacillales</taxon>
        <taxon>Bacillaceae</taxon>
        <taxon>Bacillus</taxon>
    </lineage>
</organism>
<dbReference type="PANTHER" id="PTHR23291">
    <property type="entry name" value="BAX INHIBITOR-RELATED"/>
    <property type="match status" value="1"/>
</dbReference>
<evidence type="ECO:0000256" key="6">
    <source>
        <dbReference type="RuleBase" id="RU004379"/>
    </source>
</evidence>
<dbReference type="PANTHER" id="PTHR23291:SF50">
    <property type="entry name" value="PROTEIN LIFEGUARD 4"/>
    <property type="match status" value="1"/>
</dbReference>
<feature type="transmembrane region" description="Helical" evidence="6">
    <location>
        <begin position="126"/>
        <end position="148"/>
    </location>
</feature>
<feature type="transmembrane region" description="Helical" evidence="6">
    <location>
        <begin position="192"/>
        <end position="213"/>
    </location>
</feature>
<keyword evidence="3 6" id="KW-0812">Transmembrane</keyword>
<keyword evidence="4 6" id="KW-1133">Transmembrane helix</keyword>
<dbReference type="CDD" id="cd10432">
    <property type="entry name" value="BI-1-like_bacterial"/>
    <property type="match status" value="1"/>
</dbReference>
<evidence type="ECO:0000256" key="3">
    <source>
        <dbReference type="ARBA" id="ARBA00022692"/>
    </source>
</evidence>
<sequence>MHEQNLITQKVLPTFFMTLLVSFLGMVIGMLYVPAALASGIGVIIIVILIITAIIKRKSAGPFGFRIPLPFLFIFTFLMGLSIYPTVGYYLSTVGANVVLTAFGVTAFVFGSLFIYAYTTKRDFSFLGGMLFIGLISLIVLSIIGVFFIKSETFHLAMAWVGVLLFSGYVLYDVSMMKNHLVDEKDVPAAVLNLYIDFINLFLDILRIIASFVSKD</sequence>
<keyword evidence="8" id="KW-1185">Reference proteome</keyword>
<dbReference type="EMBL" id="CP129013">
    <property type="protein sequence ID" value="WLR42747.1"/>
    <property type="molecule type" value="Genomic_DNA"/>
</dbReference>
<name>A0ABY9JTR2_9BACI</name>
<comment type="subcellular location">
    <subcellularLocation>
        <location evidence="1">Membrane</location>
        <topology evidence="1">Multi-pass membrane protein</topology>
    </subcellularLocation>
</comment>
<feature type="transmembrane region" description="Helical" evidence="6">
    <location>
        <begin position="67"/>
        <end position="92"/>
    </location>
</feature>
<gene>
    <name evidence="7" type="ORF">LC087_00405</name>
</gene>
<comment type="similarity">
    <text evidence="2 6">Belongs to the BI1 family.</text>
</comment>
<dbReference type="Proteomes" id="UP001197974">
    <property type="component" value="Chromosome"/>
</dbReference>
<dbReference type="Pfam" id="PF01027">
    <property type="entry name" value="Bax1-I"/>
    <property type="match status" value="1"/>
</dbReference>
<feature type="transmembrane region" description="Helical" evidence="6">
    <location>
        <begin position="12"/>
        <end position="31"/>
    </location>
</feature>
<feature type="transmembrane region" description="Helical" evidence="6">
    <location>
        <begin position="37"/>
        <end position="55"/>
    </location>
</feature>
<evidence type="ECO:0000313" key="7">
    <source>
        <dbReference type="EMBL" id="WLR42747.1"/>
    </source>
</evidence>
<protein>
    <submittedName>
        <fullName evidence="7">Bax inhibitor-1/YccA family protein</fullName>
    </submittedName>
</protein>
<accession>A0ABY9JTR2</accession>
<feature type="transmembrane region" description="Helical" evidence="6">
    <location>
        <begin position="98"/>
        <end position="119"/>
    </location>
</feature>
<dbReference type="InterPro" id="IPR006214">
    <property type="entry name" value="Bax_inhibitor_1-related"/>
</dbReference>